<evidence type="ECO:0000256" key="4">
    <source>
        <dbReference type="ARBA" id="ARBA00022490"/>
    </source>
</evidence>
<keyword evidence="5" id="KW-0489">Methyltransferase</keyword>
<sequence length="304" mass="33521">MSSRSTGMIRSDESQNSISDTHKVLQKRSKSTDSSPITALYSPKTTNLTISNLIRLSRPLSTRRITMAWRSSGATNTALIENLFSNGLIKSIRVKDAMLNVDRGHYAPREPYADTPQYVGHHATISAPHMHAHACEALLSVLKPNGRVLDVGSGSGYLTHVLANLVEPDGEVIGIEHIEELAREAKLNMGKSDAGRELMRSKRVRFICRDGREGFREADRHGDGYDAIHVGAAAKGWPEELVEQLKNGGRMFIPIEEKNGEQNIWIVDKDEDGQVERKKMFGVQYVPLTDAPVSPLPLSSGQGE</sequence>
<dbReference type="EMBL" id="MU004245">
    <property type="protein sequence ID" value="KAF2663591.1"/>
    <property type="molecule type" value="Genomic_DNA"/>
</dbReference>
<dbReference type="GO" id="GO:0004719">
    <property type="term" value="F:protein-L-isoaspartate (D-aspartate) O-methyltransferase activity"/>
    <property type="evidence" value="ECO:0007669"/>
    <property type="project" value="UniProtKB-EC"/>
</dbReference>
<keyword evidence="4" id="KW-0963">Cytoplasm</keyword>
<dbReference type="InterPro" id="IPR000682">
    <property type="entry name" value="PCMT"/>
</dbReference>
<keyword evidence="6" id="KW-0808">Transferase</keyword>
<dbReference type="SUPFAM" id="SSF53335">
    <property type="entry name" value="S-adenosyl-L-methionine-dependent methyltransferases"/>
    <property type="match status" value="1"/>
</dbReference>
<dbReference type="NCBIfam" id="TIGR00080">
    <property type="entry name" value="pimt"/>
    <property type="match status" value="1"/>
</dbReference>
<dbReference type="PANTHER" id="PTHR11579">
    <property type="entry name" value="PROTEIN-L-ISOASPARTATE O-METHYLTRANSFERASE"/>
    <property type="match status" value="1"/>
</dbReference>
<evidence type="ECO:0000256" key="1">
    <source>
        <dbReference type="ARBA" id="ARBA00004496"/>
    </source>
</evidence>
<dbReference type="PANTHER" id="PTHR11579:SF0">
    <property type="entry name" value="PROTEIN-L-ISOASPARTATE(D-ASPARTATE) O-METHYLTRANSFERASE"/>
    <property type="match status" value="1"/>
</dbReference>
<dbReference type="OrthoDB" id="73890at2759"/>
<dbReference type="InterPro" id="IPR029063">
    <property type="entry name" value="SAM-dependent_MTases_sf"/>
</dbReference>
<dbReference type="GO" id="GO:0005737">
    <property type="term" value="C:cytoplasm"/>
    <property type="evidence" value="ECO:0007669"/>
    <property type="project" value="UniProtKB-SubCell"/>
</dbReference>
<evidence type="ECO:0000256" key="3">
    <source>
        <dbReference type="ARBA" id="ARBA00011890"/>
    </source>
</evidence>
<evidence type="ECO:0000256" key="2">
    <source>
        <dbReference type="ARBA" id="ARBA00005369"/>
    </source>
</evidence>
<gene>
    <name evidence="9" type="ORF">BT63DRAFT_430414</name>
</gene>
<dbReference type="GO" id="GO:0032259">
    <property type="term" value="P:methylation"/>
    <property type="evidence" value="ECO:0007669"/>
    <property type="project" value="UniProtKB-KW"/>
</dbReference>
<dbReference type="EC" id="2.1.1.77" evidence="3"/>
<name>A0A6A6TW78_9PEZI</name>
<evidence type="ECO:0000313" key="9">
    <source>
        <dbReference type="EMBL" id="KAF2663591.1"/>
    </source>
</evidence>
<feature type="region of interest" description="Disordered" evidence="8">
    <location>
        <begin position="1"/>
        <end position="38"/>
    </location>
</feature>
<comment type="similarity">
    <text evidence="2">Belongs to the methyltransferase superfamily. L-isoaspartyl/D-aspartyl protein methyltransferase family.</text>
</comment>
<keyword evidence="10" id="KW-1185">Reference proteome</keyword>
<dbReference type="AlphaFoldDB" id="A0A6A6TW78"/>
<evidence type="ECO:0000313" key="10">
    <source>
        <dbReference type="Proteomes" id="UP000799302"/>
    </source>
</evidence>
<protein>
    <recommendedName>
        <fullName evidence="3">protein-L-isoaspartate(D-aspartate) O-methyltransferase</fullName>
        <ecNumber evidence="3">2.1.1.77</ecNumber>
    </recommendedName>
</protein>
<organism evidence="9 10">
    <name type="scientific">Microthyrium microscopicum</name>
    <dbReference type="NCBI Taxonomy" id="703497"/>
    <lineage>
        <taxon>Eukaryota</taxon>
        <taxon>Fungi</taxon>
        <taxon>Dikarya</taxon>
        <taxon>Ascomycota</taxon>
        <taxon>Pezizomycotina</taxon>
        <taxon>Dothideomycetes</taxon>
        <taxon>Dothideomycetes incertae sedis</taxon>
        <taxon>Microthyriales</taxon>
        <taxon>Microthyriaceae</taxon>
        <taxon>Microthyrium</taxon>
    </lineage>
</organism>
<dbReference type="CDD" id="cd02440">
    <property type="entry name" value="AdoMet_MTases"/>
    <property type="match status" value="1"/>
</dbReference>
<dbReference type="Gene3D" id="3.40.50.150">
    <property type="entry name" value="Vaccinia Virus protein VP39"/>
    <property type="match status" value="1"/>
</dbReference>
<dbReference type="Proteomes" id="UP000799302">
    <property type="component" value="Unassembled WGS sequence"/>
</dbReference>
<evidence type="ECO:0000256" key="7">
    <source>
        <dbReference type="ARBA" id="ARBA00022691"/>
    </source>
</evidence>
<feature type="compositionally biased region" description="Polar residues" evidence="8">
    <location>
        <begin position="1"/>
        <end position="19"/>
    </location>
</feature>
<reference evidence="9" key="1">
    <citation type="journal article" date="2020" name="Stud. Mycol.">
        <title>101 Dothideomycetes genomes: a test case for predicting lifestyles and emergence of pathogens.</title>
        <authorList>
            <person name="Haridas S."/>
            <person name="Albert R."/>
            <person name="Binder M."/>
            <person name="Bloem J."/>
            <person name="Labutti K."/>
            <person name="Salamov A."/>
            <person name="Andreopoulos B."/>
            <person name="Baker S."/>
            <person name="Barry K."/>
            <person name="Bills G."/>
            <person name="Bluhm B."/>
            <person name="Cannon C."/>
            <person name="Castanera R."/>
            <person name="Culley D."/>
            <person name="Daum C."/>
            <person name="Ezra D."/>
            <person name="Gonzalez J."/>
            <person name="Henrissat B."/>
            <person name="Kuo A."/>
            <person name="Liang C."/>
            <person name="Lipzen A."/>
            <person name="Lutzoni F."/>
            <person name="Magnuson J."/>
            <person name="Mondo S."/>
            <person name="Nolan M."/>
            <person name="Ohm R."/>
            <person name="Pangilinan J."/>
            <person name="Park H.-J."/>
            <person name="Ramirez L."/>
            <person name="Alfaro M."/>
            <person name="Sun H."/>
            <person name="Tritt A."/>
            <person name="Yoshinaga Y."/>
            <person name="Zwiers L.-H."/>
            <person name="Turgeon B."/>
            <person name="Goodwin S."/>
            <person name="Spatafora J."/>
            <person name="Crous P."/>
            <person name="Grigoriev I."/>
        </authorList>
    </citation>
    <scope>NUCLEOTIDE SEQUENCE</scope>
    <source>
        <strain evidence="9">CBS 115976</strain>
    </source>
</reference>
<dbReference type="Pfam" id="PF01135">
    <property type="entry name" value="PCMT"/>
    <property type="match status" value="1"/>
</dbReference>
<accession>A0A6A6TW78</accession>
<proteinExistence type="inferred from homology"/>
<evidence type="ECO:0000256" key="5">
    <source>
        <dbReference type="ARBA" id="ARBA00022603"/>
    </source>
</evidence>
<evidence type="ECO:0000256" key="6">
    <source>
        <dbReference type="ARBA" id="ARBA00022679"/>
    </source>
</evidence>
<keyword evidence="7" id="KW-0949">S-adenosyl-L-methionine</keyword>
<comment type="subcellular location">
    <subcellularLocation>
        <location evidence="1">Cytoplasm</location>
    </subcellularLocation>
</comment>
<evidence type="ECO:0000256" key="8">
    <source>
        <dbReference type="SAM" id="MobiDB-lite"/>
    </source>
</evidence>